<name>A0A6N0I0D8_9GAMM</name>
<proteinExistence type="predicted"/>
<feature type="transmembrane region" description="Helical" evidence="1">
    <location>
        <begin position="46"/>
        <end position="63"/>
    </location>
</feature>
<sequence length="103" mass="11875">MEFESLRQRTNEIMAEVKQVHEQTMEGVTRIYDQVKNHLARRMNRILSAAMFLISIAAFKDMFDLFNEAELGLSISGFTQFVSIMALIVMAIVLMFRGINPEE</sequence>
<evidence type="ECO:0000313" key="3">
    <source>
        <dbReference type="Proteomes" id="UP000509658"/>
    </source>
</evidence>
<keyword evidence="1" id="KW-0472">Membrane</keyword>
<accession>A0A6N0I0D8</accession>
<gene>
    <name evidence="2" type="ORF">HUE57_18385</name>
</gene>
<reference evidence="2 3" key="1">
    <citation type="submission" date="2020-05" db="EMBL/GenBank/DDBJ databases">
        <title>Horizontal transmission and recombination maintain forever young bacterial symbiont genomes.</title>
        <authorList>
            <person name="Russell S.L."/>
            <person name="Pepper-Tunick E."/>
            <person name="Svedberg J."/>
            <person name="Byrne A."/>
            <person name="Ruelas Castillo J."/>
            <person name="Vollmers C."/>
            <person name="Beinart R.A."/>
            <person name="Corbett-Detig R."/>
        </authorList>
    </citation>
    <scope>NUCLEOTIDE SEQUENCE [LARGE SCALE GENOMIC DNA]</scope>
    <source>
        <strain evidence="2">Santa_Monica_outfall</strain>
    </source>
</reference>
<feature type="transmembrane region" description="Helical" evidence="1">
    <location>
        <begin position="75"/>
        <end position="96"/>
    </location>
</feature>
<dbReference type="EMBL" id="CP054491">
    <property type="protein sequence ID" value="QKQ28033.1"/>
    <property type="molecule type" value="Genomic_DNA"/>
</dbReference>
<dbReference type="KEGG" id="rev:HUE57_18385"/>
<keyword evidence="3" id="KW-1185">Reference proteome</keyword>
<dbReference type="AlphaFoldDB" id="A0A6N0I0D8"/>
<keyword evidence="1" id="KW-0812">Transmembrane</keyword>
<keyword evidence="1" id="KW-1133">Transmembrane helix</keyword>
<evidence type="ECO:0000256" key="1">
    <source>
        <dbReference type="SAM" id="Phobius"/>
    </source>
</evidence>
<organism evidence="2 3">
    <name type="scientific">Candidatus Reidiella endopervernicosa</name>
    <dbReference type="NCBI Taxonomy" id="2738883"/>
    <lineage>
        <taxon>Bacteria</taxon>
        <taxon>Pseudomonadati</taxon>
        <taxon>Pseudomonadota</taxon>
        <taxon>Gammaproteobacteria</taxon>
        <taxon>Candidatus Reidiella</taxon>
    </lineage>
</organism>
<evidence type="ECO:0000313" key="2">
    <source>
        <dbReference type="EMBL" id="QKQ28033.1"/>
    </source>
</evidence>
<protein>
    <submittedName>
        <fullName evidence="2">Uncharacterized protein</fullName>
    </submittedName>
</protein>
<dbReference type="Proteomes" id="UP000509658">
    <property type="component" value="Chromosome"/>
</dbReference>
<dbReference type="RefSeq" id="WP_174673669.1">
    <property type="nucleotide sequence ID" value="NZ_CP054491.1"/>
</dbReference>